<dbReference type="InterPro" id="IPR036913">
    <property type="entry name" value="YegP-like_sf"/>
</dbReference>
<dbReference type="InterPro" id="IPR010879">
    <property type="entry name" value="DUF1508"/>
</dbReference>
<comment type="similarity">
    <text evidence="1">Belongs to the UPF0339 family. Duplicated subfamily.</text>
</comment>
<evidence type="ECO:0000256" key="1">
    <source>
        <dbReference type="ARBA" id="ARBA00007576"/>
    </source>
</evidence>
<dbReference type="PANTHER" id="PTHR40606:SF1">
    <property type="entry name" value="UPF0339 PROTEIN YEGP"/>
    <property type="match status" value="1"/>
</dbReference>
<dbReference type="OrthoDB" id="9802792at2"/>
<feature type="compositionally biased region" description="Polar residues" evidence="2">
    <location>
        <begin position="97"/>
        <end position="107"/>
    </location>
</feature>
<feature type="region of interest" description="Disordered" evidence="2">
    <location>
        <begin position="96"/>
        <end position="116"/>
    </location>
</feature>
<keyword evidence="5" id="KW-1185">Reference proteome</keyword>
<dbReference type="Gene3D" id="2.30.29.80">
    <property type="match status" value="1"/>
</dbReference>
<dbReference type="Proteomes" id="UP000006764">
    <property type="component" value="Chromosome"/>
</dbReference>
<proteinExistence type="inferred from homology"/>
<feature type="domain" description="DUF1508" evidence="3">
    <location>
        <begin position="61"/>
        <end position="108"/>
    </location>
</feature>
<gene>
    <name evidence="4" type="ORF">S7S_12685</name>
</gene>
<dbReference type="HOGENOM" id="CLU_163886_0_0_6"/>
<dbReference type="EMBL" id="CP004387">
    <property type="protein sequence ID" value="AJD48949.1"/>
    <property type="molecule type" value="Genomic_DNA"/>
</dbReference>
<evidence type="ECO:0000313" key="5">
    <source>
        <dbReference type="Proteomes" id="UP000006764"/>
    </source>
</evidence>
<organism evidence="4 5">
    <name type="scientific">Isoalcanivorax pacificus W11-5</name>
    <dbReference type="NCBI Taxonomy" id="391936"/>
    <lineage>
        <taxon>Bacteria</taxon>
        <taxon>Pseudomonadati</taxon>
        <taxon>Pseudomonadota</taxon>
        <taxon>Gammaproteobacteria</taxon>
        <taxon>Oceanospirillales</taxon>
        <taxon>Alcanivoracaceae</taxon>
        <taxon>Isoalcanivorax</taxon>
    </lineage>
</organism>
<evidence type="ECO:0000256" key="2">
    <source>
        <dbReference type="SAM" id="MobiDB-lite"/>
    </source>
</evidence>
<sequence>MAGWYELHKSSDGQFRFVLKAGNAETILTSELYRARSSAENGIASVQANCGADERYERKTASNGKAYFNLKAANHQVIGTSQMYASDQSRDAGIASVKSNGGSTTVKDFTEGKQAG</sequence>
<reference evidence="4 5" key="1">
    <citation type="journal article" date="2012" name="J. Bacteriol.">
        <title>Genome sequence of an alkane-degrading bacterium, Alcanivorax pacificus type strain W11-5, isolated from deep sea sediment.</title>
        <authorList>
            <person name="Lai Q."/>
            <person name="Shao Z."/>
        </authorList>
    </citation>
    <scope>NUCLEOTIDE SEQUENCE [LARGE SCALE GENOMIC DNA]</scope>
    <source>
        <strain evidence="4 5">W11-5</strain>
    </source>
</reference>
<dbReference type="Pfam" id="PF07411">
    <property type="entry name" value="DUF1508"/>
    <property type="match status" value="2"/>
</dbReference>
<evidence type="ECO:0000313" key="4">
    <source>
        <dbReference type="EMBL" id="AJD48949.1"/>
    </source>
</evidence>
<dbReference type="RefSeq" id="WP_008738673.1">
    <property type="nucleotide sequence ID" value="NZ_CP004387.1"/>
</dbReference>
<dbReference type="AlphaFoldDB" id="A0A0B4XL42"/>
<accession>A0A0B4XL42</accession>
<feature type="domain" description="DUF1508" evidence="3">
    <location>
        <begin position="11"/>
        <end position="57"/>
    </location>
</feature>
<dbReference type="PANTHER" id="PTHR40606">
    <property type="match status" value="1"/>
</dbReference>
<protein>
    <recommendedName>
        <fullName evidence="3">DUF1508 domain-containing protein</fullName>
    </recommendedName>
</protein>
<dbReference type="SUPFAM" id="SSF160113">
    <property type="entry name" value="YegP-like"/>
    <property type="match status" value="2"/>
</dbReference>
<name>A0A0B4XL42_9GAMM</name>
<dbReference type="KEGG" id="apac:S7S_12685"/>
<dbReference type="STRING" id="391936.S7S_12685"/>
<evidence type="ECO:0000259" key="3">
    <source>
        <dbReference type="Pfam" id="PF07411"/>
    </source>
</evidence>
<dbReference type="InterPro" id="IPR051141">
    <property type="entry name" value="UPF0339_domain"/>
</dbReference>